<comment type="caution">
    <text evidence="1">The sequence shown here is derived from an EMBL/GenBank/DDBJ whole genome shotgun (WGS) entry which is preliminary data.</text>
</comment>
<reference evidence="2" key="1">
    <citation type="journal article" date="2019" name="Int. J. Syst. Evol. Microbiol.">
        <title>The Global Catalogue of Microorganisms (GCM) 10K type strain sequencing project: providing services to taxonomists for standard genome sequencing and annotation.</title>
        <authorList>
            <consortium name="The Broad Institute Genomics Platform"/>
            <consortium name="The Broad Institute Genome Sequencing Center for Infectious Disease"/>
            <person name="Wu L."/>
            <person name="Ma J."/>
        </authorList>
    </citation>
    <scope>NUCLEOTIDE SEQUENCE [LARGE SCALE GENOMIC DNA]</scope>
    <source>
        <strain evidence="2">CGMCC 1.12286</strain>
    </source>
</reference>
<evidence type="ECO:0000313" key="2">
    <source>
        <dbReference type="Proteomes" id="UP001597079"/>
    </source>
</evidence>
<sequence>MTVAKDEQQEWIRLNDLEIPGCRVFATPTSYTLMTDDDREAAWARDVETQSGPAAMWIAACAAVEHAKIRELRESKGKPQQRRKVVGG</sequence>
<protein>
    <submittedName>
        <fullName evidence="1">Uncharacterized protein</fullName>
    </submittedName>
</protein>
<proteinExistence type="predicted"/>
<dbReference type="Proteomes" id="UP001597079">
    <property type="component" value="Unassembled WGS sequence"/>
</dbReference>
<organism evidence="1 2">
    <name type="scientific">Alicyclobacillus fodiniaquatilis</name>
    <dbReference type="NCBI Taxonomy" id="1661150"/>
    <lineage>
        <taxon>Bacteria</taxon>
        <taxon>Bacillati</taxon>
        <taxon>Bacillota</taxon>
        <taxon>Bacilli</taxon>
        <taxon>Bacillales</taxon>
        <taxon>Alicyclobacillaceae</taxon>
        <taxon>Alicyclobacillus</taxon>
    </lineage>
</organism>
<keyword evidence="2" id="KW-1185">Reference proteome</keyword>
<dbReference type="EMBL" id="JBHUCX010000092">
    <property type="protein sequence ID" value="MFD1677432.1"/>
    <property type="molecule type" value="Genomic_DNA"/>
</dbReference>
<dbReference type="RefSeq" id="WP_377945326.1">
    <property type="nucleotide sequence ID" value="NZ_JBHUCX010000092.1"/>
</dbReference>
<evidence type="ECO:0000313" key="1">
    <source>
        <dbReference type="EMBL" id="MFD1677432.1"/>
    </source>
</evidence>
<accession>A0ABW4JLX8</accession>
<gene>
    <name evidence="1" type="ORF">ACFSB2_22475</name>
</gene>
<name>A0ABW4JLX8_9BACL</name>